<dbReference type="AlphaFoldDB" id="A0A5C6X3D4"/>
<comment type="caution">
    <text evidence="4">The sequence shown here is derived from an EMBL/GenBank/DDBJ whole genome shotgun (WGS) entry which is preliminary data.</text>
</comment>
<dbReference type="InterPro" id="IPR050214">
    <property type="entry name" value="Cys_Synth/Cystath_Beta-Synth"/>
</dbReference>
<proteinExistence type="predicted"/>
<dbReference type="InterPro" id="IPR036052">
    <property type="entry name" value="TrpB-like_PALP_sf"/>
</dbReference>
<dbReference type="RefSeq" id="WP_146976389.1">
    <property type="nucleotide sequence ID" value="NZ_VOSL01000129.1"/>
</dbReference>
<gene>
    <name evidence="4" type="ORF">FRC96_17590</name>
</gene>
<feature type="domain" description="Tryptophan synthase beta chain-like PALP" evidence="3">
    <location>
        <begin position="20"/>
        <end position="212"/>
    </location>
</feature>
<protein>
    <submittedName>
        <fullName evidence="4">Pyridoxal-phosphate dependent enzyme</fullName>
    </submittedName>
</protein>
<evidence type="ECO:0000256" key="2">
    <source>
        <dbReference type="ARBA" id="ARBA00022898"/>
    </source>
</evidence>
<dbReference type="GO" id="GO:1901605">
    <property type="term" value="P:alpha-amino acid metabolic process"/>
    <property type="evidence" value="ECO:0007669"/>
    <property type="project" value="UniProtKB-ARBA"/>
</dbReference>
<keyword evidence="2" id="KW-0663">Pyridoxal phosphate</keyword>
<sequence length="302" mass="32371">MSSKSANATPNAPVVERMDQLVGNTPLVRLKRTGAPSGATVYVKMEQFNPSGSLRDRYVAEILERGIASGNVVEGDTVAVAGLDDSAVAAALIGDVLGLKTRVFAPKNASRRLFDLVVRYGATIEWTSDEGGLAEAIEKAAGWARQASDRLYVDSYRREAVRDAYAAMASEVLTALDGAPLGAFITSISTGGTFRHVARELRESYPSVRMGGAILGDLELPAFKEHRFNELARFSMREAFALRDELAASEGILLGPKGAACVGLALQLQKELGPDDVIVALNPDSGQRYLGWEQELIDPSEN</sequence>
<dbReference type="OrthoDB" id="9805733at2"/>
<name>A0A5C6X3D4_9DELT</name>
<dbReference type="PANTHER" id="PTHR10314">
    <property type="entry name" value="CYSTATHIONINE BETA-SYNTHASE"/>
    <property type="match status" value="1"/>
</dbReference>
<dbReference type="EMBL" id="VOSL01000129">
    <property type="protein sequence ID" value="TXD32422.1"/>
    <property type="molecule type" value="Genomic_DNA"/>
</dbReference>
<dbReference type="Gene3D" id="3.40.50.1100">
    <property type="match status" value="2"/>
</dbReference>
<evidence type="ECO:0000313" key="5">
    <source>
        <dbReference type="Proteomes" id="UP000321046"/>
    </source>
</evidence>
<evidence type="ECO:0000313" key="4">
    <source>
        <dbReference type="EMBL" id="TXD32422.1"/>
    </source>
</evidence>
<dbReference type="InterPro" id="IPR001926">
    <property type="entry name" value="TrpB-like_PALP"/>
</dbReference>
<dbReference type="Pfam" id="PF00291">
    <property type="entry name" value="PALP"/>
    <property type="match status" value="1"/>
</dbReference>
<evidence type="ECO:0000256" key="1">
    <source>
        <dbReference type="ARBA" id="ARBA00001933"/>
    </source>
</evidence>
<accession>A0A5C6X3D4</accession>
<comment type="cofactor">
    <cofactor evidence="1">
        <name>pyridoxal 5'-phosphate</name>
        <dbReference type="ChEBI" id="CHEBI:597326"/>
    </cofactor>
</comment>
<evidence type="ECO:0000259" key="3">
    <source>
        <dbReference type="Pfam" id="PF00291"/>
    </source>
</evidence>
<reference evidence="4 5" key="1">
    <citation type="submission" date="2019-08" db="EMBL/GenBank/DDBJ databases">
        <title>Bradymonadales sp. TMQ2.</title>
        <authorList>
            <person name="Liang Q."/>
        </authorList>
    </citation>
    <scope>NUCLEOTIDE SEQUENCE [LARGE SCALE GENOMIC DNA]</scope>
    <source>
        <strain evidence="4 5">TMQ2</strain>
    </source>
</reference>
<dbReference type="Proteomes" id="UP000321046">
    <property type="component" value="Unassembled WGS sequence"/>
</dbReference>
<dbReference type="SUPFAM" id="SSF53686">
    <property type="entry name" value="Tryptophan synthase beta subunit-like PLP-dependent enzymes"/>
    <property type="match status" value="1"/>
</dbReference>
<organism evidence="4 5">
    <name type="scientific">Lujinxingia vulgaris</name>
    <dbReference type="NCBI Taxonomy" id="2600176"/>
    <lineage>
        <taxon>Bacteria</taxon>
        <taxon>Deltaproteobacteria</taxon>
        <taxon>Bradymonadales</taxon>
        <taxon>Lujinxingiaceae</taxon>
        <taxon>Lujinxingia</taxon>
    </lineage>
</organism>